<organism evidence="3 4">
    <name type="scientific">Actinoplanes cyaneus</name>
    <dbReference type="NCBI Taxonomy" id="52696"/>
    <lineage>
        <taxon>Bacteria</taxon>
        <taxon>Bacillati</taxon>
        <taxon>Actinomycetota</taxon>
        <taxon>Actinomycetes</taxon>
        <taxon>Micromonosporales</taxon>
        <taxon>Micromonosporaceae</taxon>
        <taxon>Actinoplanes</taxon>
    </lineage>
</organism>
<evidence type="ECO:0000313" key="4">
    <source>
        <dbReference type="Proteomes" id="UP000619479"/>
    </source>
</evidence>
<gene>
    <name evidence="3" type="ORF">Acy02nite_72470</name>
</gene>
<keyword evidence="2" id="KW-0472">Membrane</keyword>
<dbReference type="RefSeq" id="WP_203751669.1">
    <property type="nucleotide sequence ID" value="NZ_BAAAUC010000010.1"/>
</dbReference>
<evidence type="ECO:0000256" key="1">
    <source>
        <dbReference type="SAM" id="MobiDB-lite"/>
    </source>
</evidence>
<reference evidence="3" key="1">
    <citation type="submission" date="2021-01" db="EMBL/GenBank/DDBJ databases">
        <title>Whole genome shotgun sequence of Actinoplanes cyaneus NBRC 14990.</title>
        <authorList>
            <person name="Komaki H."/>
            <person name="Tamura T."/>
        </authorList>
    </citation>
    <scope>NUCLEOTIDE SEQUENCE</scope>
    <source>
        <strain evidence="3">NBRC 14990</strain>
    </source>
</reference>
<dbReference type="AlphaFoldDB" id="A0A919MFM5"/>
<dbReference type="EMBL" id="BOMH01000060">
    <property type="protein sequence ID" value="GID69366.1"/>
    <property type="molecule type" value="Genomic_DNA"/>
</dbReference>
<feature type="region of interest" description="Disordered" evidence="1">
    <location>
        <begin position="62"/>
        <end position="92"/>
    </location>
</feature>
<sequence length="256" mass="27098">MTQEMLDRLIGAAPPSTVDLDAVIRRTRRGQRMRRIAASGSAAVAVLAVAVAGVSLNGNEQRTVAVQSPPSPSPSPSPLPSSSPSPSVTAGQRLTPARLRAAVEEATAEQAPGTRWIYMPDVPGEKRDPDGHLKVWENKDPASFEGRSGVTRNGRKGGFYLSLRVAPLYECDGTVPVCEITTTADGLELVHYVDKPGNGWVFYGADVLLPDGKHALRMSAVNYFGGDGSPAVAPVPVFTRDELDRIAATVAADLSQ</sequence>
<keyword evidence="4" id="KW-1185">Reference proteome</keyword>
<feature type="transmembrane region" description="Helical" evidence="2">
    <location>
        <begin position="36"/>
        <end position="56"/>
    </location>
</feature>
<proteinExistence type="predicted"/>
<comment type="caution">
    <text evidence="3">The sequence shown here is derived from an EMBL/GenBank/DDBJ whole genome shotgun (WGS) entry which is preliminary data.</text>
</comment>
<keyword evidence="2" id="KW-0812">Transmembrane</keyword>
<protein>
    <submittedName>
        <fullName evidence="3">Uncharacterized protein</fullName>
    </submittedName>
</protein>
<feature type="compositionally biased region" description="Pro residues" evidence="1">
    <location>
        <begin position="69"/>
        <end position="83"/>
    </location>
</feature>
<accession>A0A919MFM5</accession>
<keyword evidence="2" id="KW-1133">Transmembrane helix</keyword>
<name>A0A919MFM5_9ACTN</name>
<evidence type="ECO:0000313" key="3">
    <source>
        <dbReference type="EMBL" id="GID69366.1"/>
    </source>
</evidence>
<evidence type="ECO:0000256" key="2">
    <source>
        <dbReference type="SAM" id="Phobius"/>
    </source>
</evidence>
<dbReference type="Proteomes" id="UP000619479">
    <property type="component" value="Unassembled WGS sequence"/>
</dbReference>